<feature type="transmembrane region" description="Helical" evidence="1">
    <location>
        <begin position="7"/>
        <end position="31"/>
    </location>
</feature>
<geneLocation type="plasmid" evidence="4">
    <name>pls_2 sequence</name>
</geneLocation>
<dbReference type="Proteomes" id="UP000094723">
    <property type="component" value="Plasmid pLS_1"/>
</dbReference>
<name>A0A1D7TUD9_9LACO</name>
<protein>
    <submittedName>
        <fullName evidence="3">Uncharacterized protein</fullName>
    </submittedName>
</protein>
<evidence type="ECO:0000313" key="2">
    <source>
        <dbReference type="EMBL" id="AOO74531.1"/>
    </source>
</evidence>
<sequence>MQFLDKALTTVLIVTLLANVATLLMGLFYFFNLPLFELWIIENVVLFFETLAKLEVEFRIFDHEDYC</sequence>
<geneLocation type="plasmid" evidence="2">
    <name>pLS_1</name>
</geneLocation>
<keyword evidence="1" id="KW-0812">Transmembrane</keyword>
<evidence type="ECO:0000313" key="4">
    <source>
        <dbReference type="Proteomes" id="UP000094723"/>
    </source>
</evidence>
<geneLocation type="plasmid" evidence="4">
    <name>pls_1 sequence</name>
</geneLocation>
<keyword evidence="1" id="KW-1133">Transmembrane helix</keyword>
<proteinExistence type="predicted"/>
<geneLocation type="plasmid" evidence="3">
    <name>pLS_2</name>
</geneLocation>
<evidence type="ECO:0000256" key="1">
    <source>
        <dbReference type="SAM" id="Phobius"/>
    </source>
</evidence>
<keyword evidence="1" id="KW-0472">Membrane</keyword>
<dbReference type="EMBL" id="CP017109">
    <property type="protein sequence ID" value="AOO74577.1"/>
    <property type="molecule type" value="Genomic_DNA"/>
</dbReference>
<reference evidence="3 4" key="1">
    <citation type="submission" date="2016-09" db="EMBL/GenBank/DDBJ databases">
        <title>Complete Genome Sequence of Lactobacillus salivarius Jin.</title>
        <authorList>
            <person name="Jin N."/>
            <person name="Li C."/>
            <person name="Wang M."/>
            <person name="Ren D."/>
            <person name="Di Y."/>
            <person name="Pan R."/>
            <person name="Du S."/>
            <person name="Lu H."/>
            <person name="Li X."/>
            <person name="Tian M."/>
        </authorList>
    </citation>
    <scope>NUCLEOTIDE SEQUENCE [LARGE SCALE GENOMIC DNA]</scope>
    <source>
        <strain evidence="3 4">CICC 23174</strain>
        <plasmid evidence="2">pLS_1</plasmid>
        <plasmid evidence="4">pls_1 sequence</plasmid>
        <plasmid evidence="3">pLS_2</plasmid>
        <plasmid evidence="4">pls_2 sequence</plasmid>
    </source>
</reference>
<dbReference type="Proteomes" id="UP000094723">
    <property type="component" value="Plasmid pLS_2"/>
</dbReference>
<gene>
    <name evidence="2" type="ORF">BHF65_09710</name>
    <name evidence="3" type="ORF">BHF65_09890</name>
</gene>
<dbReference type="EMBL" id="CP017108">
    <property type="protein sequence ID" value="AOO74531.1"/>
    <property type="molecule type" value="Genomic_DNA"/>
</dbReference>
<keyword evidence="3" id="KW-0614">Plasmid</keyword>
<evidence type="ECO:0000313" key="3">
    <source>
        <dbReference type="EMBL" id="AOO74577.1"/>
    </source>
</evidence>
<dbReference type="AlphaFoldDB" id="A0A1D7TUD9"/>
<organism evidence="3 4">
    <name type="scientific">Ligilactobacillus salivarius</name>
    <dbReference type="NCBI Taxonomy" id="1624"/>
    <lineage>
        <taxon>Bacteria</taxon>
        <taxon>Bacillati</taxon>
        <taxon>Bacillota</taxon>
        <taxon>Bacilli</taxon>
        <taxon>Lactobacillales</taxon>
        <taxon>Lactobacillaceae</taxon>
        <taxon>Ligilactobacillus</taxon>
    </lineage>
</organism>
<dbReference type="RefSeq" id="WP_069469636.1">
    <property type="nucleotide sequence ID" value="NZ_CP017108.1"/>
</dbReference>
<accession>A0A1D7TUD9</accession>